<evidence type="ECO:0000256" key="1">
    <source>
        <dbReference type="SAM" id="Phobius"/>
    </source>
</evidence>
<reference evidence="2 3" key="1">
    <citation type="submission" date="2016-12" db="EMBL/GenBank/DDBJ databases">
        <title>The draft genome sequence of Actinophytocola sp. 11-183.</title>
        <authorList>
            <person name="Wang W."/>
            <person name="Yuan L."/>
        </authorList>
    </citation>
    <scope>NUCLEOTIDE SEQUENCE [LARGE SCALE GENOMIC DNA]</scope>
    <source>
        <strain evidence="2 3">11-183</strain>
    </source>
</reference>
<gene>
    <name evidence="2" type="ORF">BU204_12160</name>
</gene>
<name>A0A1Q8CSL3_9PSEU</name>
<dbReference type="OrthoDB" id="3690705at2"/>
<protein>
    <recommendedName>
        <fullName evidence="4">DUF1772 domain-containing protein</fullName>
    </recommendedName>
</protein>
<dbReference type="AlphaFoldDB" id="A0A1Q8CSL3"/>
<keyword evidence="1" id="KW-0472">Membrane</keyword>
<dbReference type="STRING" id="1912961.BU204_12160"/>
<feature type="transmembrane region" description="Helical" evidence="1">
    <location>
        <begin position="57"/>
        <end position="76"/>
    </location>
</feature>
<feature type="transmembrane region" description="Helical" evidence="1">
    <location>
        <begin position="136"/>
        <end position="154"/>
    </location>
</feature>
<dbReference type="RefSeq" id="WP_075125735.1">
    <property type="nucleotide sequence ID" value="NZ_MSIE01000018.1"/>
</dbReference>
<sequence length="155" mass="16820">MDTTLTIMSVWVLAASGIQLGTLWIMKLSILPLLNGLPYDRYVSTCQRIDMHVFHPIAVWNGVIAAGVGVIAAFATPGAGSAALFIIGSVGMLIVGVASEGVNRPIWRQIEKWSIDTVDDEKWAKKRHIWHIAHQVRTYGGILAVAAYIAAILTV</sequence>
<feature type="transmembrane region" description="Helical" evidence="1">
    <location>
        <begin position="6"/>
        <end position="26"/>
    </location>
</feature>
<evidence type="ECO:0000313" key="3">
    <source>
        <dbReference type="Proteomes" id="UP000185596"/>
    </source>
</evidence>
<accession>A0A1Q8CSL3</accession>
<keyword evidence="1" id="KW-0812">Transmembrane</keyword>
<dbReference type="Proteomes" id="UP000185596">
    <property type="component" value="Unassembled WGS sequence"/>
</dbReference>
<feature type="transmembrane region" description="Helical" evidence="1">
    <location>
        <begin position="82"/>
        <end position="102"/>
    </location>
</feature>
<evidence type="ECO:0000313" key="2">
    <source>
        <dbReference type="EMBL" id="OLF17361.1"/>
    </source>
</evidence>
<keyword evidence="3" id="KW-1185">Reference proteome</keyword>
<keyword evidence="1" id="KW-1133">Transmembrane helix</keyword>
<comment type="caution">
    <text evidence="2">The sequence shown here is derived from an EMBL/GenBank/DDBJ whole genome shotgun (WGS) entry which is preliminary data.</text>
</comment>
<organism evidence="2 3">
    <name type="scientific">Actinophytocola xanthii</name>
    <dbReference type="NCBI Taxonomy" id="1912961"/>
    <lineage>
        <taxon>Bacteria</taxon>
        <taxon>Bacillati</taxon>
        <taxon>Actinomycetota</taxon>
        <taxon>Actinomycetes</taxon>
        <taxon>Pseudonocardiales</taxon>
        <taxon>Pseudonocardiaceae</taxon>
    </lineage>
</organism>
<evidence type="ECO:0008006" key="4">
    <source>
        <dbReference type="Google" id="ProtNLM"/>
    </source>
</evidence>
<dbReference type="EMBL" id="MSIE01000018">
    <property type="protein sequence ID" value="OLF17361.1"/>
    <property type="molecule type" value="Genomic_DNA"/>
</dbReference>
<proteinExistence type="predicted"/>